<dbReference type="SUPFAM" id="SSF51120">
    <property type="entry name" value="beta-Roll"/>
    <property type="match status" value="1"/>
</dbReference>
<feature type="domain" description="DUF4214" evidence="3">
    <location>
        <begin position="250"/>
        <end position="319"/>
    </location>
</feature>
<evidence type="ECO:0000259" key="3">
    <source>
        <dbReference type="Pfam" id="PF13946"/>
    </source>
</evidence>
<reference evidence="4" key="1">
    <citation type="journal article" date="2015" name="Int. J. Syst. Evol. Microbiol.">
        <title>Rhizobium oryzicola sp. nov., potential plant-growth-promoting endophytic bacteria isolated from rice roots.</title>
        <authorList>
            <person name="Zhang X.X."/>
            <person name="Gao J.S."/>
            <person name="Cao Y.H."/>
            <person name="Sheirdil R.A."/>
            <person name="Wang X.C."/>
            <person name="Zhang L."/>
        </authorList>
    </citation>
    <scope>NUCLEOTIDE SEQUENCE</scope>
    <source>
        <strain evidence="4">05753</strain>
    </source>
</reference>
<comment type="subcellular location">
    <subcellularLocation>
        <location evidence="1">Secreted</location>
    </subcellularLocation>
</comment>
<keyword evidence="2" id="KW-0964">Secreted</keyword>
<evidence type="ECO:0000313" key="4">
    <source>
        <dbReference type="EMBL" id="MDO1584126.1"/>
    </source>
</evidence>
<dbReference type="Pfam" id="PF13946">
    <property type="entry name" value="DUF4214"/>
    <property type="match status" value="1"/>
</dbReference>
<dbReference type="Gene3D" id="2.150.10.10">
    <property type="entry name" value="Serralysin-like metalloprotease, C-terminal"/>
    <property type="match status" value="1"/>
</dbReference>
<dbReference type="PANTHER" id="PTHR38340">
    <property type="entry name" value="S-LAYER PROTEIN"/>
    <property type="match status" value="1"/>
</dbReference>
<comment type="caution">
    <text evidence="4">The sequence shown here is derived from an EMBL/GenBank/DDBJ whole genome shotgun (WGS) entry which is preliminary data.</text>
</comment>
<sequence length="332" mass="35500">MATVTSYAPINLVDPSTWTGQLVSASSTQFVVSDGYNQAVYSGYGFSFYGNYLVGGTLTGFSQYQDGYQMGSITGFSMSATQAADYIQANNLAGMLSIALSRGDKINGSDYADKLAGYDGNDTIRGYGGDDTIYGDGGNDYIDPGTGSNYVDGGTGTDTVDLVSSVSNFLIRRSGGTIEVRDNAGTIYDTLVRVERLHFSEGTLAFDTDGTAGQTYRLYQAAFNRTPDKGGLSAWVNALENGGWNFRDVAAYFAASDEFRYLYGSNLSNSQFVARLYQNVLHRDGDPGGFAYWVGQLDSGINSRGDVLLRMSDSPENKAGVAAAISDGIWLT</sequence>
<dbReference type="Gene3D" id="1.10.3130.20">
    <property type="entry name" value="Phycobilisome linker domain"/>
    <property type="match status" value="1"/>
</dbReference>
<evidence type="ECO:0000313" key="5">
    <source>
        <dbReference type="Proteomes" id="UP001169006"/>
    </source>
</evidence>
<name>A0ABT8T0G7_9HYPH</name>
<gene>
    <name evidence="4" type="ORF">Q2T52_18740</name>
</gene>
<protein>
    <submittedName>
        <fullName evidence="4">DUF4214 domain-containing protein</fullName>
    </submittedName>
</protein>
<keyword evidence="5" id="KW-1185">Reference proteome</keyword>
<reference evidence="4" key="2">
    <citation type="submission" date="2023-07" db="EMBL/GenBank/DDBJ databases">
        <authorList>
            <person name="Sun H."/>
        </authorList>
    </citation>
    <scope>NUCLEOTIDE SEQUENCE</scope>
    <source>
        <strain evidence="4">05753</strain>
    </source>
</reference>
<dbReference type="RefSeq" id="WP_302078345.1">
    <property type="nucleotide sequence ID" value="NZ_JAUKWQ010000006.1"/>
</dbReference>
<dbReference type="Pfam" id="PF00353">
    <property type="entry name" value="HemolysinCabind"/>
    <property type="match status" value="2"/>
</dbReference>
<dbReference type="InterPro" id="IPR038255">
    <property type="entry name" value="PBS_linker_sf"/>
</dbReference>
<dbReference type="InterPro" id="IPR011049">
    <property type="entry name" value="Serralysin-like_metalloprot_C"/>
</dbReference>
<accession>A0ABT8T0G7</accession>
<evidence type="ECO:0000256" key="1">
    <source>
        <dbReference type="ARBA" id="ARBA00004613"/>
    </source>
</evidence>
<dbReference type="InterPro" id="IPR025282">
    <property type="entry name" value="DUF4214"/>
</dbReference>
<proteinExistence type="predicted"/>
<dbReference type="PANTHER" id="PTHR38340:SF1">
    <property type="entry name" value="S-LAYER PROTEIN"/>
    <property type="match status" value="1"/>
</dbReference>
<dbReference type="EMBL" id="JAUKWQ010000006">
    <property type="protein sequence ID" value="MDO1584126.1"/>
    <property type="molecule type" value="Genomic_DNA"/>
</dbReference>
<dbReference type="InterPro" id="IPR050557">
    <property type="entry name" value="RTX_toxin/Mannuronan_C5-epim"/>
</dbReference>
<dbReference type="InterPro" id="IPR001343">
    <property type="entry name" value="Hemolysn_Ca-bd"/>
</dbReference>
<dbReference type="Proteomes" id="UP001169006">
    <property type="component" value="Unassembled WGS sequence"/>
</dbReference>
<evidence type="ECO:0000256" key="2">
    <source>
        <dbReference type="ARBA" id="ARBA00022525"/>
    </source>
</evidence>
<organism evidence="4 5">
    <name type="scientific">Rhizobium oryzicola</name>
    <dbReference type="NCBI Taxonomy" id="1232668"/>
    <lineage>
        <taxon>Bacteria</taxon>
        <taxon>Pseudomonadati</taxon>
        <taxon>Pseudomonadota</taxon>
        <taxon>Alphaproteobacteria</taxon>
        <taxon>Hyphomicrobiales</taxon>
        <taxon>Rhizobiaceae</taxon>
        <taxon>Rhizobium/Agrobacterium group</taxon>
        <taxon>Rhizobium</taxon>
    </lineage>
</organism>